<proteinExistence type="inferred from homology"/>
<dbReference type="InterPro" id="IPR018584">
    <property type="entry name" value="GT87"/>
</dbReference>
<keyword evidence="3" id="KW-0808">Transferase</keyword>
<evidence type="ECO:0000256" key="7">
    <source>
        <dbReference type="ARBA" id="ARBA00024033"/>
    </source>
</evidence>
<feature type="transmembrane region" description="Helical" evidence="8">
    <location>
        <begin position="12"/>
        <end position="34"/>
    </location>
</feature>
<feature type="transmembrane region" description="Helical" evidence="8">
    <location>
        <begin position="46"/>
        <end position="65"/>
    </location>
</feature>
<feature type="transmembrane region" description="Helical" evidence="8">
    <location>
        <begin position="100"/>
        <end position="128"/>
    </location>
</feature>
<keyword evidence="4 8" id="KW-0812">Transmembrane</keyword>
<feature type="transmembrane region" description="Helical" evidence="8">
    <location>
        <begin position="211"/>
        <end position="229"/>
    </location>
</feature>
<feature type="transmembrane region" description="Helical" evidence="8">
    <location>
        <begin position="273"/>
        <end position="294"/>
    </location>
</feature>
<evidence type="ECO:0008006" key="11">
    <source>
        <dbReference type="Google" id="ProtNLM"/>
    </source>
</evidence>
<dbReference type="Pfam" id="PF09594">
    <property type="entry name" value="GT87"/>
    <property type="match status" value="1"/>
</dbReference>
<evidence type="ECO:0000256" key="8">
    <source>
        <dbReference type="SAM" id="Phobius"/>
    </source>
</evidence>
<dbReference type="AlphaFoldDB" id="A0A917KC73"/>
<feature type="transmembrane region" description="Helical" evidence="8">
    <location>
        <begin position="140"/>
        <end position="173"/>
    </location>
</feature>
<dbReference type="EMBL" id="BMKW01000003">
    <property type="protein sequence ID" value="GGJ08861.1"/>
    <property type="molecule type" value="Genomic_DNA"/>
</dbReference>
<evidence type="ECO:0000256" key="5">
    <source>
        <dbReference type="ARBA" id="ARBA00022989"/>
    </source>
</evidence>
<keyword evidence="2" id="KW-1003">Cell membrane</keyword>
<feature type="transmembrane region" description="Helical" evidence="8">
    <location>
        <begin position="306"/>
        <end position="339"/>
    </location>
</feature>
<keyword evidence="6 8" id="KW-0472">Membrane</keyword>
<evidence type="ECO:0000256" key="4">
    <source>
        <dbReference type="ARBA" id="ARBA00022692"/>
    </source>
</evidence>
<evidence type="ECO:0000313" key="9">
    <source>
        <dbReference type="EMBL" id="GGJ08861.1"/>
    </source>
</evidence>
<feature type="transmembrane region" description="Helical" evidence="8">
    <location>
        <begin position="359"/>
        <end position="382"/>
    </location>
</feature>
<comment type="subcellular location">
    <subcellularLocation>
        <location evidence="1">Cell membrane</location>
        <topology evidence="1">Multi-pass membrane protein</topology>
    </subcellularLocation>
</comment>
<keyword evidence="10" id="KW-1185">Reference proteome</keyword>
<reference evidence="9" key="1">
    <citation type="journal article" date="2014" name="Int. J. Syst. Evol. Microbiol.">
        <title>Complete genome sequence of Corynebacterium casei LMG S-19264T (=DSM 44701T), isolated from a smear-ripened cheese.</title>
        <authorList>
            <consortium name="US DOE Joint Genome Institute (JGI-PGF)"/>
            <person name="Walter F."/>
            <person name="Albersmeier A."/>
            <person name="Kalinowski J."/>
            <person name="Ruckert C."/>
        </authorList>
    </citation>
    <scope>NUCLEOTIDE SEQUENCE</scope>
    <source>
        <strain evidence="9">CGMCC 1.3617</strain>
    </source>
</reference>
<comment type="similarity">
    <text evidence="7">Belongs to the glycosyltransferase 87 family.</text>
</comment>
<evidence type="ECO:0000256" key="2">
    <source>
        <dbReference type="ARBA" id="ARBA00022475"/>
    </source>
</evidence>
<dbReference type="RefSeq" id="WP_188966306.1">
    <property type="nucleotide sequence ID" value="NZ_BMKW01000003.1"/>
</dbReference>
<gene>
    <name evidence="9" type="ORF">GCM10011320_14800</name>
</gene>
<dbReference type="GO" id="GO:0016758">
    <property type="term" value="F:hexosyltransferase activity"/>
    <property type="evidence" value="ECO:0007669"/>
    <property type="project" value="InterPro"/>
</dbReference>
<organism evidence="9 10">
    <name type="scientific">Neoroseomonas lacus</name>
    <dbReference type="NCBI Taxonomy" id="287609"/>
    <lineage>
        <taxon>Bacteria</taxon>
        <taxon>Pseudomonadati</taxon>
        <taxon>Pseudomonadota</taxon>
        <taxon>Alphaproteobacteria</taxon>
        <taxon>Acetobacterales</taxon>
        <taxon>Acetobacteraceae</taxon>
        <taxon>Neoroseomonas</taxon>
    </lineage>
</organism>
<evidence type="ECO:0000256" key="6">
    <source>
        <dbReference type="ARBA" id="ARBA00023136"/>
    </source>
</evidence>
<accession>A0A917KC73</accession>
<protein>
    <recommendedName>
        <fullName evidence="11">DUF2029 domain-containing protein</fullName>
    </recommendedName>
</protein>
<evidence type="ECO:0000256" key="3">
    <source>
        <dbReference type="ARBA" id="ARBA00022679"/>
    </source>
</evidence>
<feature type="transmembrane region" description="Helical" evidence="8">
    <location>
        <begin position="179"/>
        <end position="204"/>
    </location>
</feature>
<keyword evidence="5 8" id="KW-1133">Transmembrane helix</keyword>
<name>A0A917KC73_9PROT</name>
<sequence length="410" mass="42782">MPGGRDGGWPCWVNGHGVLVVGALVVALYGMFLLTGTLLRPDGPMAADLLAFLTAARLAAAGQAATAYDWTAFQLAQAAVLGAGPEAIGGMLGWLNPPHFFFAVLPLAPFGYGVAWLIWIVATALLLAAAAWSVLPRAAAVAAVLATPSVLLTASVGQNGLLIAALFAWSFALLDRRPALAGLALGLLTVKPQFGLLLPALLLLTGRWRAFTLAAGVALAAMALAWAAFGTEAWLAFLLSITGNANRMLGGEVSPRIQSVYVFLVRLTGREGLASAGHGLVALTVAAVVLRLWLRRPPGPEESRAAAAIAASYLLTPYVWGYDTPAIAVAALFLARAALREGWLPGEKAMLLTACMLPALLVVVQHPLVAPLAWLLVLWLAWSRDRAWRLAEASTPSFNPAVAATRSGGT</sequence>
<evidence type="ECO:0000313" key="10">
    <source>
        <dbReference type="Proteomes" id="UP000661507"/>
    </source>
</evidence>
<evidence type="ECO:0000256" key="1">
    <source>
        <dbReference type="ARBA" id="ARBA00004651"/>
    </source>
</evidence>
<comment type="caution">
    <text evidence="9">The sequence shown here is derived from an EMBL/GenBank/DDBJ whole genome shotgun (WGS) entry which is preliminary data.</text>
</comment>
<dbReference type="Proteomes" id="UP000661507">
    <property type="component" value="Unassembled WGS sequence"/>
</dbReference>
<reference evidence="9" key="2">
    <citation type="submission" date="2020-09" db="EMBL/GenBank/DDBJ databases">
        <authorList>
            <person name="Sun Q."/>
            <person name="Zhou Y."/>
        </authorList>
    </citation>
    <scope>NUCLEOTIDE SEQUENCE</scope>
    <source>
        <strain evidence="9">CGMCC 1.3617</strain>
    </source>
</reference>
<dbReference type="GO" id="GO:0005886">
    <property type="term" value="C:plasma membrane"/>
    <property type="evidence" value="ECO:0007669"/>
    <property type="project" value="UniProtKB-SubCell"/>
</dbReference>